<dbReference type="PRINTS" id="PR00385">
    <property type="entry name" value="P450"/>
</dbReference>
<dbReference type="CDD" id="cd00302">
    <property type="entry name" value="cytochrome_P450"/>
    <property type="match status" value="1"/>
</dbReference>
<proteinExistence type="inferred from homology"/>
<comment type="cofactor">
    <cofactor evidence="2">
        <name>heme</name>
        <dbReference type="ChEBI" id="CHEBI:30413"/>
    </cofactor>
</comment>
<feature type="transmembrane region" description="Helical" evidence="5">
    <location>
        <begin position="82"/>
        <end position="100"/>
    </location>
</feature>
<comment type="similarity">
    <text evidence="1 3">Belongs to the cytochrome P450 family.</text>
</comment>
<dbReference type="SUPFAM" id="SSF48264">
    <property type="entry name" value="Cytochrome P450"/>
    <property type="match status" value="1"/>
</dbReference>
<keyword evidence="3" id="KW-0503">Monooxygenase</keyword>
<dbReference type="PRINTS" id="PR00463">
    <property type="entry name" value="EP450I"/>
</dbReference>
<dbReference type="InterPro" id="IPR036396">
    <property type="entry name" value="Cyt_P450_sf"/>
</dbReference>
<feature type="non-terminal residue" evidence="6">
    <location>
        <position position="1"/>
    </location>
</feature>
<dbReference type="InterPro" id="IPR050196">
    <property type="entry name" value="Cytochrome_P450_Monoox"/>
</dbReference>
<dbReference type="EMBL" id="AP019298">
    <property type="protein sequence ID" value="BBG96658.1"/>
    <property type="molecule type" value="Genomic_DNA"/>
</dbReference>
<dbReference type="PANTHER" id="PTHR24291:SF185">
    <property type="entry name" value="PREMNASPIRODIENE OXYGENASE-LIKE"/>
    <property type="match status" value="1"/>
</dbReference>
<keyword evidence="2 3" id="KW-0479">Metal-binding</keyword>
<gene>
    <name evidence="6" type="ORF">Prudu_005521</name>
</gene>
<accession>A0A4Y1QXW5</accession>
<dbReference type="GO" id="GO:0004497">
    <property type="term" value="F:monooxygenase activity"/>
    <property type="evidence" value="ECO:0007669"/>
    <property type="project" value="UniProtKB-KW"/>
</dbReference>
<dbReference type="GO" id="GO:0016705">
    <property type="term" value="F:oxidoreductase activity, acting on paired donors, with incorporation or reduction of molecular oxygen"/>
    <property type="evidence" value="ECO:0007669"/>
    <property type="project" value="InterPro"/>
</dbReference>
<protein>
    <submittedName>
        <fullName evidence="6">Cytochrome P450, family 78, subfamily A, polypeptide 5</fullName>
    </submittedName>
</protein>
<evidence type="ECO:0000313" key="6">
    <source>
        <dbReference type="EMBL" id="BBG96658.1"/>
    </source>
</evidence>
<sequence length="627" mass="70292">CKNYKRDNKGKNKKEEDDKKQKTKRKLLEPKRVTCWTILISNQQRETDTQAKNALLAILSHSRSEACNRVLLRDLAKREFNAFLWFSLIAVTAFLLSRVVKLLCLWAKARSIPGPPCPSFYGHCKLISRENFTEVLSDLHKKYGSVVKLWLGPTKLLVSIKDPNLIKEMLLKAADKLPLTGRAFHLPFGRSSLFASSFEQVQKGREALFTELTGKFPERENVVCTKAVDCILERIQNFMAKGSVDSKMVSQHMAFTMLGPTLFGDEFLAWSKATVYEELFMMIAKDACLWTSYNVTPFWKRGFWKYQSLCTKLKCLTQDIIQQCKTNYMLFGHMDHNLRGETEILGKEVASDGPSCSEVVIVDALFFQELNGHLNATEEEPCGNLMRIMFHGCLTTARLINNILVSLGMHPQIQDKIYSEITMARNGSIKKDQLNVDKMLLLLATIYESDRLVPAGSLLQRCSLTHDLNLKSGVTIPAGAGLVVPVQLVQMDDCSWGSDANEFNPYRFLSKPGKGSDIMLNKSVSGAAENIVNPVECSFSLNDPNANTAFLPFGYGLRACIGEKFVLNGVATLFASLLEHYEIKLQGAAEDNPKSNNCVEFSQPACGDYLQLHSMNDLHGGEPELVH</sequence>
<keyword evidence="5" id="KW-0812">Transmembrane</keyword>
<evidence type="ECO:0000256" key="5">
    <source>
        <dbReference type="SAM" id="Phobius"/>
    </source>
</evidence>
<dbReference type="InterPro" id="IPR002401">
    <property type="entry name" value="Cyt_P450_E_grp-I"/>
</dbReference>
<keyword evidence="5" id="KW-0472">Membrane</keyword>
<organism evidence="6">
    <name type="scientific">Prunus dulcis</name>
    <name type="common">Almond</name>
    <name type="synonym">Amygdalus dulcis</name>
    <dbReference type="NCBI Taxonomy" id="3755"/>
    <lineage>
        <taxon>Eukaryota</taxon>
        <taxon>Viridiplantae</taxon>
        <taxon>Streptophyta</taxon>
        <taxon>Embryophyta</taxon>
        <taxon>Tracheophyta</taxon>
        <taxon>Spermatophyta</taxon>
        <taxon>Magnoliopsida</taxon>
        <taxon>eudicotyledons</taxon>
        <taxon>Gunneridae</taxon>
        <taxon>Pentapetalae</taxon>
        <taxon>rosids</taxon>
        <taxon>fabids</taxon>
        <taxon>Rosales</taxon>
        <taxon>Rosaceae</taxon>
        <taxon>Amygdaloideae</taxon>
        <taxon>Amygdaleae</taxon>
        <taxon>Prunus</taxon>
    </lineage>
</organism>
<keyword evidence="3" id="KW-0560">Oxidoreductase</keyword>
<dbReference type="AlphaFoldDB" id="A0A4Y1QXW5"/>
<evidence type="ECO:0000256" key="2">
    <source>
        <dbReference type="PIRSR" id="PIRSR602401-1"/>
    </source>
</evidence>
<name>A0A4Y1QXW5_PRUDU</name>
<keyword evidence="2 3" id="KW-0408">Iron</keyword>
<dbReference type="GO" id="GO:0020037">
    <property type="term" value="F:heme binding"/>
    <property type="evidence" value="ECO:0007669"/>
    <property type="project" value="InterPro"/>
</dbReference>
<evidence type="ECO:0000256" key="1">
    <source>
        <dbReference type="ARBA" id="ARBA00010617"/>
    </source>
</evidence>
<dbReference type="PANTHER" id="PTHR24291">
    <property type="entry name" value="CYTOCHROME P450 FAMILY 4"/>
    <property type="match status" value="1"/>
</dbReference>
<dbReference type="PROSITE" id="PS00086">
    <property type="entry name" value="CYTOCHROME_P450"/>
    <property type="match status" value="1"/>
</dbReference>
<dbReference type="Pfam" id="PF00067">
    <property type="entry name" value="p450"/>
    <property type="match status" value="1"/>
</dbReference>
<feature type="binding site" description="axial binding residue" evidence="2">
    <location>
        <position position="560"/>
    </location>
    <ligand>
        <name>heme</name>
        <dbReference type="ChEBI" id="CHEBI:30413"/>
    </ligand>
    <ligandPart>
        <name>Fe</name>
        <dbReference type="ChEBI" id="CHEBI:18248"/>
    </ligandPart>
</feature>
<dbReference type="Gene3D" id="1.10.630.10">
    <property type="entry name" value="Cytochrome P450"/>
    <property type="match status" value="1"/>
</dbReference>
<evidence type="ECO:0000256" key="3">
    <source>
        <dbReference type="RuleBase" id="RU000461"/>
    </source>
</evidence>
<dbReference type="GO" id="GO:0005506">
    <property type="term" value="F:iron ion binding"/>
    <property type="evidence" value="ECO:0007669"/>
    <property type="project" value="InterPro"/>
</dbReference>
<dbReference type="InterPro" id="IPR001128">
    <property type="entry name" value="Cyt_P450"/>
</dbReference>
<keyword evidence="2 3" id="KW-0349">Heme</keyword>
<dbReference type="InterPro" id="IPR017972">
    <property type="entry name" value="Cyt_P450_CS"/>
</dbReference>
<reference evidence="6" key="1">
    <citation type="journal article" date="2019" name="Science">
        <title>Mutation of a bHLH transcription factor allowed almond domestication.</title>
        <authorList>
            <person name="Sanchez-Perez R."/>
            <person name="Pavan S."/>
            <person name="Mazzeo R."/>
            <person name="Moldovan C."/>
            <person name="Aiese Cigliano R."/>
            <person name="Del Cueto J."/>
            <person name="Ricciardi F."/>
            <person name="Lotti C."/>
            <person name="Ricciardi L."/>
            <person name="Dicenta F."/>
            <person name="Lopez-Marques R.L."/>
            <person name="Lindberg Moller B."/>
        </authorList>
    </citation>
    <scope>NUCLEOTIDE SEQUENCE</scope>
</reference>
<feature type="region of interest" description="Disordered" evidence="4">
    <location>
        <begin position="1"/>
        <end position="25"/>
    </location>
</feature>
<keyword evidence="5" id="KW-1133">Transmembrane helix</keyword>
<evidence type="ECO:0000256" key="4">
    <source>
        <dbReference type="SAM" id="MobiDB-lite"/>
    </source>
</evidence>